<sequence length="441" mass="51056">MEFQFEGETSADKEEKVGSEAETFENIADIAKAAVTEAAAVTNEPEAETELSREEIEIAETHEGGLEKKLKEVSVEDAKKKGKEKMVESEQPLKKKKQIKLDKEVAKNLQEELEKEEEIQSAKDRELALEMAKKINEEYQRSLKRKMINFLKGALGVPEGMFTNMPYGRIEELYTKEMANLKGNSIQRVEAERMMKERHDLNIQQPFPDNEEGTPSKDKEEVKQEETLAQKIGDIKRKKSIATKPKAKRTRTEEAEKESERKEDEPPAEQKQNQDHTGQSRQTDVQFDLYMKVSDKEPLKVDPISVNAPKIIPWDILKDQGKEYFRIKRLGDHYEVYATWGKIIRSCSSKIQHVVRDLHLKNKFQRIDNWMLFERCGVYVITLDKSYHEYYLVDRIYDHCKAKLQGMLNAKLVCSKDSEMAKIVVRRIINQSLGLDPNLCN</sequence>
<dbReference type="EMBL" id="CM042051">
    <property type="protein sequence ID" value="KAI3729809.1"/>
    <property type="molecule type" value="Genomic_DNA"/>
</dbReference>
<name>A0ACB9C681_ARCLA</name>
<dbReference type="Proteomes" id="UP001055879">
    <property type="component" value="Linkage Group LG05"/>
</dbReference>
<gene>
    <name evidence="1" type="ORF">L6452_18479</name>
</gene>
<proteinExistence type="predicted"/>
<evidence type="ECO:0000313" key="1">
    <source>
        <dbReference type="EMBL" id="KAI3729809.1"/>
    </source>
</evidence>
<reference evidence="2" key="1">
    <citation type="journal article" date="2022" name="Mol. Ecol. Resour.">
        <title>The genomes of chicory, endive, great burdock and yacon provide insights into Asteraceae palaeo-polyploidization history and plant inulin production.</title>
        <authorList>
            <person name="Fan W."/>
            <person name="Wang S."/>
            <person name="Wang H."/>
            <person name="Wang A."/>
            <person name="Jiang F."/>
            <person name="Liu H."/>
            <person name="Zhao H."/>
            <person name="Xu D."/>
            <person name="Zhang Y."/>
        </authorList>
    </citation>
    <scope>NUCLEOTIDE SEQUENCE [LARGE SCALE GENOMIC DNA]</scope>
    <source>
        <strain evidence="2">cv. Niubang</strain>
    </source>
</reference>
<keyword evidence="2" id="KW-1185">Reference proteome</keyword>
<organism evidence="1 2">
    <name type="scientific">Arctium lappa</name>
    <name type="common">Greater burdock</name>
    <name type="synonym">Lappa major</name>
    <dbReference type="NCBI Taxonomy" id="4217"/>
    <lineage>
        <taxon>Eukaryota</taxon>
        <taxon>Viridiplantae</taxon>
        <taxon>Streptophyta</taxon>
        <taxon>Embryophyta</taxon>
        <taxon>Tracheophyta</taxon>
        <taxon>Spermatophyta</taxon>
        <taxon>Magnoliopsida</taxon>
        <taxon>eudicotyledons</taxon>
        <taxon>Gunneridae</taxon>
        <taxon>Pentapetalae</taxon>
        <taxon>asterids</taxon>
        <taxon>campanulids</taxon>
        <taxon>Asterales</taxon>
        <taxon>Asteraceae</taxon>
        <taxon>Carduoideae</taxon>
        <taxon>Cardueae</taxon>
        <taxon>Arctiinae</taxon>
        <taxon>Arctium</taxon>
    </lineage>
</organism>
<protein>
    <submittedName>
        <fullName evidence="1">Uncharacterized protein</fullName>
    </submittedName>
</protein>
<accession>A0ACB9C681</accession>
<comment type="caution">
    <text evidence="1">The sequence shown here is derived from an EMBL/GenBank/DDBJ whole genome shotgun (WGS) entry which is preliminary data.</text>
</comment>
<reference evidence="1 2" key="2">
    <citation type="journal article" date="2022" name="Mol. Ecol. Resour.">
        <title>The genomes of chicory, endive, great burdock and yacon provide insights into Asteraceae paleo-polyploidization history and plant inulin production.</title>
        <authorList>
            <person name="Fan W."/>
            <person name="Wang S."/>
            <person name="Wang H."/>
            <person name="Wang A."/>
            <person name="Jiang F."/>
            <person name="Liu H."/>
            <person name="Zhao H."/>
            <person name="Xu D."/>
            <person name="Zhang Y."/>
        </authorList>
    </citation>
    <scope>NUCLEOTIDE SEQUENCE [LARGE SCALE GENOMIC DNA]</scope>
    <source>
        <strain evidence="2">cv. Niubang</strain>
    </source>
</reference>
<evidence type="ECO:0000313" key="2">
    <source>
        <dbReference type="Proteomes" id="UP001055879"/>
    </source>
</evidence>